<evidence type="ECO:0000313" key="1">
    <source>
        <dbReference type="EMBL" id="GAG05017.1"/>
    </source>
</evidence>
<gene>
    <name evidence="1" type="ORF">S01H1_34612</name>
</gene>
<dbReference type="Pfam" id="PF08713">
    <property type="entry name" value="DNA_alkylation"/>
    <property type="match status" value="1"/>
</dbReference>
<dbReference type="AlphaFoldDB" id="X0V0T1"/>
<sequence length="98" mass="11358">MDYKKIIEKLKSLSDPEAVEGMARYGITPEKTYGVSIPNLRKIAKETGRDQDLSLKLWECNTRETRILAGMIGDPAKVTLEQMESWVREFTYWEICDQ</sequence>
<feature type="non-terminal residue" evidence="1">
    <location>
        <position position="98"/>
    </location>
</feature>
<dbReference type="PANTHER" id="PTHR41291">
    <property type="entry name" value="DNA ALKYLATION REPAIR PROTEIN"/>
    <property type="match status" value="1"/>
</dbReference>
<accession>X0V0T1</accession>
<evidence type="ECO:0008006" key="2">
    <source>
        <dbReference type="Google" id="ProtNLM"/>
    </source>
</evidence>
<dbReference type="EMBL" id="BARS01021559">
    <property type="protein sequence ID" value="GAG05017.1"/>
    <property type="molecule type" value="Genomic_DNA"/>
</dbReference>
<dbReference type="Gene3D" id="1.25.10.90">
    <property type="match status" value="1"/>
</dbReference>
<proteinExistence type="predicted"/>
<comment type="caution">
    <text evidence="1">The sequence shown here is derived from an EMBL/GenBank/DDBJ whole genome shotgun (WGS) entry which is preliminary data.</text>
</comment>
<organism evidence="1">
    <name type="scientific">marine sediment metagenome</name>
    <dbReference type="NCBI Taxonomy" id="412755"/>
    <lineage>
        <taxon>unclassified sequences</taxon>
        <taxon>metagenomes</taxon>
        <taxon>ecological metagenomes</taxon>
    </lineage>
</organism>
<name>X0V0T1_9ZZZZ</name>
<dbReference type="SUPFAM" id="SSF48371">
    <property type="entry name" value="ARM repeat"/>
    <property type="match status" value="1"/>
</dbReference>
<dbReference type="PANTHER" id="PTHR41291:SF1">
    <property type="entry name" value="DNA ALKYLATION REPAIR PROTEIN"/>
    <property type="match status" value="1"/>
</dbReference>
<dbReference type="InterPro" id="IPR014825">
    <property type="entry name" value="DNA_alkylation"/>
</dbReference>
<protein>
    <recommendedName>
        <fullName evidence="2">DNA alkylation repair enzyme</fullName>
    </recommendedName>
</protein>
<reference evidence="1" key="1">
    <citation type="journal article" date="2014" name="Front. Microbiol.">
        <title>High frequency of phylogenetically diverse reductive dehalogenase-homologous genes in deep subseafloor sedimentary metagenomes.</title>
        <authorList>
            <person name="Kawai M."/>
            <person name="Futagami T."/>
            <person name="Toyoda A."/>
            <person name="Takaki Y."/>
            <person name="Nishi S."/>
            <person name="Hori S."/>
            <person name="Arai W."/>
            <person name="Tsubouchi T."/>
            <person name="Morono Y."/>
            <person name="Uchiyama I."/>
            <person name="Ito T."/>
            <person name="Fujiyama A."/>
            <person name="Inagaki F."/>
            <person name="Takami H."/>
        </authorList>
    </citation>
    <scope>NUCLEOTIDE SEQUENCE</scope>
    <source>
        <strain evidence="1">Expedition CK06-06</strain>
    </source>
</reference>
<dbReference type="InterPro" id="IPR016024">
    <property type="entry name" value="ARM-type_fold"/>
</dbReference>